<sequence>MPATHATRLSRTHRILIGVVVAGAALIAAIGFAGSYTAVRDLAERKGFGAFSAVFPIGIDAGIVVLLALFPVKFFCSISVTITDATTAAMKSMTYVSQNRRGRRAIAAP</sequence>
<dbReference type="Proteomes" id="UP000829494">
    <property type="component" value="Chromosome"/>
</dbReference>
<evidence type="ECO:0000313" key="2">
    <source>
        <dbReference type="EMBL" id="UNZ04751.1"/>
    </source>
</evidence>
<dbReference type="Pfam" id="PF10935">
    <property type="entry name" value="DUF2637"/>
    <property type="match status" value="1"/>
</dbReference>
<proteinExistence type="predicted"/>
<dbReference type="InterPro" id="IPR021235">
    <property type="entry name" value="DUF2637"/>
</dbReference>
<feature type="transmembrane region" description="Helical" evidence="1">
    <location>
        <begin position="15"/>
        <end position="36"/>
    </location>
</feature>
<evidence type="ECO:0000256" key="1">
    <source>
        <dbReference type="SAM" id="Phobius"/>
    </source>
</evidence>
<keyword evidence="3" id="KW-1185">Reference proteome</keyword>
<evidence type="ECO:0008006" key="4">
    <source>
        <dbReference type="Google" id="ProtNLM"/>
    </source>
</evidence>
<name>A0ABY3Z399_STRRM</name>
<gene>
    <name evidence="2" type="ORF">SRIMR7_21600</name>
</gene>
<feature type="transmembrane region" description="Helical" evidence="1">
    <location>
        <begin position="48"/>
        <end position="70"/>
    </location>
</feature>
<dbReference type="EMBL" id="CP094298">
    <property type="protein sequence ID" value="UNZ04751.1"/>
    <property type="molecule type" value="Genomic_DNA"/>
</dbReference>
<keyword evidence="1" id="KW-0812">Transmembrane</keyword>
<accession>A0ABY3Z399</accession>
<reference evidence="2 3" key="1">
    <citation type="submission" date="2022-03" db="EMBL/GenBank/DDBJ databases">
        <title>Complete genome of Streptomyces rimosus ssp. rimosus R7 (=ATCC 10970).</title>
        <authorList>
            <person name="Beganovic S."/>
            <person name="Ruckert C."/>
            <person name="Busche T."/>
            <person name="Kalinowski J."/>
            <person name="Wittmann C."/>
        </authorList>
    </citation>
    <scope>NUCLEOTIDE SEQUENCE [LARGE SCALE GENOMIC DNA]</scope>
    <source>
        <strain evidence="2 3">R7</strain>
    </source>
</reference>
<keyword evidence="1" id="KW-0472">Membrane</keyword>
<evidence type="ECO:0000313" key="3">
    <source>
        <dbReference type="Proteomes" id="UP000829494"/>
    </source>
</evidence>
<keyword evidence="1" id="KW-1133">Transmembrane helix</keyword>
<organism evidence="2 3">
    <name type="scientific">Streptomyces rimosus subsp. rimosus</name>
    <dbReference type="NCBI Taxonomy" id="132474"/>
    <lineage>
        <taxon>Bacteria</taxon>
        <taxon>Bacillati</taxon>
        <taxon>Actinomycetota</taxon>
        <taxon>Actinomycetes</taxon>
        <taxon>Kitasatosporales</taxon>
        <taxon>Streptomycetaceae</taxon>
        <taxon>Streptomyces</taxon>
    </lineage>
</organism>
<protein>
    <recommendedName>
        <fullName evidence="4">DUF2637 domain-containing protein</fullName>
    </recommendedName>
</protein>